<evidence type="ECO:0000313" key="3">
    <source>
        <dbReference type="EMBL" id="MPV87537.1"/>
    </source>
</evidence>
<protein>
    <submittedName>
        <fullName evidence="3">Acyl dehydratase</fullName>
    </submittedName>
</protein>
<evidence type="ECO:0000259" key="2">
    <source>
        <dbReference type="Pfam" id="PF01575"/>
    </source>
</evidence>
<dbReference type="PANTHER" id="PTHR43841">
    <property type="entry name" value="3-HYDROXYACYL-THIOESTER DEHYDRATASE HTDX-RELATED"/>
    <property type="match status" value="1"/>
</dbReference>
<sequence>MSDNQEPAVPEQPVLTEVEIGEELFRRTFAVDRALLVRYAGASGDFNPIHYNDRVAREVGLPGVIAHGMATMGLAAAAVEDWAGDPGAVVDYGVRFTRPVEVPDPGTAEVVVVGKAGAVDLAASSVRVDLTVTTGGVSVLAKAQALVQLR</sequence>
<dbReference type="GO" id="GO:0005835">
    <property type="term" value="C:fatty acid synthase complex"/>
    <property type="evidence" value="ECO:0007669"/>
    <property type="project" value="InterPro"/>
</dbReference>
<dbReference type="PRINTS" id="PR01483">
    <property type="entry name" value="FASYNTHASE"/>
</dbReference>
<dbReference type="SUPFAM" id="SSF54637">
    <property type="entry name" value="Thioesterase/thiol ester dehydrase-isomerase"/>
    <property type="match status" value="1"/>
</dbReference>
<dbReference type="InterPro" id="IPR003965">
    <property type="entry name" value="Fatty_acid_synthase"/>
</dbReference>
<dbReference type="Gene3D" id="3.10.129.10">
    <property type="entry name" value="Hotdog Thioesterase"/>
    <property type="match status" value="1"/>
</dbReference>
<comment type="caution">
    <text evidence="3">The sequence shown here is derived from an EMBL/GenBank/DDBJ whole genome shotgun (WGS) entry which is preliminary data.</text>
</comment>
<feature type="domain" description="MaoC-like" evidence="2">
    <location>
        <begin position="25"/>
        <end position="119"/>
    </location>
</feature>
<evidence type="ECO:0000256" key="1">
    <source>
        <dbReference type="ARBA" id="ARBA00005254"/>
    </source>
</evidence>
<name>A0A7J9USD7_9MICO</name>
<gene>
    <name evidence="3" type="ORF">GB882_02560</name>
</gene>
<dbReference type="Pfam" id="PF01575">
    <property type="entry name" value="MaoC_dehydratas"/>
    <property type="match status" value="1"/>
</dbReference>
<accession>A0A7J9USD7</accession>
<reference evidence="3 4" key="1">
    <citation type="submission" date="2019-10" db="EMBL/GenBank/DDBJ databases">
        <title>Georgenia wutianyii sp. nov. and Georgenia yuyongxinii sp. nov. isolated from plateau pika (Ochotona curzoniae) in the Qinghai-Tibet plateau of China.</title>
        <authorList>
            <person name="Tian Z."/>
        </authorList>
    </citation>
    <scope>NUCLEOTIDE SEQUENCE [LARGE SCALE GENOMIC DNA]</scope>
    <source>
        <strain evidence="3 4">JCM 15130</strain>
    </source>
</reference>
<keyword evidence="4" id="KW-1185">Reference proteome</keyword>
<dbReference type="Proteomes" id="UP000429644">
    <property type="component" value="Unassembled WGS sequence"/>
</dbReference>
<organism evidence="3 4">
    <name type="scientific">Georgenia ruanii</name>
    <dbReference type="NCBI Taxonomy" id="348442"/>
    <lineage>
        <taxon>Bacteria</taxon>
        <taxon>Bacillati</taxon>
        <taxon>Actinomycetota</taxon>
        <taxon>Actinomycetes</taxon>
        <taxon>Micrococcales</taxon>
        <taxon>Bogoriellaceae</taxon>
        <taxon>Georgenia</taxon>
    </lineage>
</organism>
<dbReference type="GO" id="GO:0006633">
    <property type="term" value="P:fatty acid biosynthetic process"/>
    <property type="evidence" value="ECO:0007669"/>
    <property type="project" value="InterPro"/>
</dbReference>
<dbReference type="InterPro" id="IPR002539">
    <property type="entry name" value="MaoC-like_dom"/>
</dbReference>
<dbReference type="OrthoDB" id="9800237at2"/>
<comment type="similarity">
    <text evidence="1">Belongs to the enoyl-CoA hydratase/isomerase family.</text>
</comment>
<dbReference type="GO" id="GO:0004312">
    <property type="term" value="F:fatty acid synthase activity"/>
    <property type="evidence" value="ECO:0007669"/>
    <property type="project" value="InterPro"/>
</dbReference>
<proteinExistence type="inferred from homology"/>
<dbReference type="InterPro" id="IPR029069">
    <property type="entry name" value="HotDog_dom_sf"/>
</dbReference>
<evidence type="ECO:0000313" key="4">
    <source>
        <dbReference type="Proteomes" id="UP000429644"/>
    </source>
</evidence>
<dbReference type="AlphaFoldDB" id="A0A7J9USD7"/>
<dbReference type="PANTHER" id="PTHR43841:SF3">
    <property type="entry name" value="(3R)-HYDROXYACYL-ACP DEHYDRATASE SUBUNIT HADB"/>
    <property type="match status" value="1"/>
</dbReference>
<dbReference type="EMBL" id="WHPD01000561">
    <property type="protein sequence ID" value="MPV87537.1"/>
    <property type="molecule type" value="Genomic_DNA"/>
</dbReference>
<dbReference type="RefSeq" id="WP_152230080.1">
    <property type="nucleotide sequence ID" value="NZ_BAAAOT010000007.1"/>
</dbReference>